<feature type="domain" description="Myb-like" evidence="10">
    <location>
        <begin position="825"/>
        <end position="879"/>
    </location>
</feature>
<feature type="region of interest" description="Disordered" evidence="9">
    <location>
        <begin position="740"/>
        <end position="765"/>
    </location>
</feature>
<dbReference type="GO" id="GO:0006325">
    <property type="term" value="P:chromatin organization"/>
    <property type="evidence" value="ECO:0007669"/>
    <property type="project" value="UniProtKB-KW"/>
</dbReference>
<keyword evidence="5" id="KW-0234">DNA repair</keyword>
<feature type="compositionally biased region" description="Low complexity" evidence="9">
    <location>
        <begin position="337"/>
        <end position="360"/>
    </location>
</feature>
<evidence type="ECO:0000256" key="3">
    <source>
        <dbReference type="ARBA" id="ARBA00022763"/>
    </source>
</evidence>
<keyword evidence="6" id="KW-0539">Nucleus</keyword>
<proteinExistence type="inferred from homology"/>
<name>A0A0A1TNX3_9HYPO</name>
<keyword evidence="13" id="KW-1185">Reference proteome</keyword>
<organism evidence="12 13">
    <name type="scientific">[Torrubiella] hemipterigena</name>
    <dbReference type="NCBI Taxonomy" id="1531966"/>
    <lineage>
        <taxon>Eukaryota</taxon>
        <taxon>Fungi</taxon>
        <taxon>Dikarya</taxon>
        <taxon>Ascomycota</taxon>
        <taxon>Pezizomycotina</taxon>
        <taxon>Sordariomycetes</taxon>
        <taxon>Hypocreomycetidae</taxon>
        <taxon>Hypocreales</taxon>
        <taxon>Clavicipitaceae</taxon>
        <taxon>Clavicipitaceae incertae sedis</taxon>
        <taxon>'Torrubiella' clade</taxon>
    </lineage>
</organism>
<dbReference type="Pfam" id="PF13921">
    <property type="entry name" value="Myb_DNA-bind_6"/>
    <property type="match status" value="1"/>
</dbReference>
<evidence type="ECO:0000256" key="5">
    <source>
        <dbReference type="ARBA" id="ARBA00023204"/>
    </source>
</evidence>
<feature type="domain" description="HSA" evidence="11">
    <location>
        <begin position="549"/>
        <end position="631"/>
    </location>
</feature>
<feature type="compositionally biased region" description="Low complexity" evidence="9">
    <location>
        <begin position="224"/>
        <end position="239"/>
    </location>
</feature>
<feature type="compositionally biased region" description="Polar residues" evidence="9">
    <location>
        <begin position="366"/>
        <end position="377"/>
    </location>
</feature>
<evidence type="ECO:0000256" key="1">
    <source>
        <dbReference type="ARBA" id="ARBA00004123"/>
    </source>
</evidence>
<dbReference type="GO" id="GO:0003682">
    <property type="term" value="F:chromatin binding"/>
    <property type="evidence" value="ECO:0007669"/>
    <property type="project" value="TreeGrafter"/>
</dbReference>
<evidence type="ECO:0000256" key="4">
    <source>
        <dbReference type="ARBA" id="ARBA00022853"/>
    </source>
</evidence>
<feature type="region of interest" description="Disordered" evidence="9">
    <location>
        <begin position="1168"/>
        <end position="1213"/>
    </location>
</feature>
<dbReference type="PROSITE" id="PS51204">
    <property type="entry name" value="HSA"/>
    <property type="match status" value="1"/>
</dbReference>
<dbReference type="PANTHER" id="PTHR46459:SF1">
    <property type="entry name" value="E1A-BINDING PROTEIN P400"/>
    <property type="match status" value="1"/>
</dbReference>
<feature type="region of interest" description="Disordered" evidence="9">
    <location>
        <begin position="1350"/>
        <end position="1395"/>
    </location>
</feature>
<feature type="compositionally biased region" description="Low complexity" evidence="9">
    <location>
        <begin position="1168"/>
        <end position="1209"/>
    </location>
</feature>
<dbReference type="STRING" id="1531966.A0A0A1TNX3"/>
<evidence type="ECO:0000313" key="13">
    <source>
        <dbReference type="Proteomes" id="UP000039046"/>
    </source>
</evidence>
<feature type="region of interest" description="Disordered" evidence="9">
    <location>
        <begin position="619"/>
        <end position="655"/>
    </location>
</feature>
<dbReference type="InterPro" id="IPR009057">
    <property type="entry name" value="Homeodomain-like_sf"/>
</dbReference>
<evidence type="ECO:0000256" key="7">
    <source>
        <dbReference type="ARBA" id="ARBA00025178"/>
    </source>
</evidence>
<feature type="compositionally biased region" description="Low complexity" evidence="9">
    <location>
        <begin position="1350"/>
        <end position="1389"/>
    </location>
</feature>
<reference evidence="12 13" key="1">
    <citation type="journal article" date="2015" name="Genome Announc.">
        <title>Draft Genome Sequence and Gene Annotation of the Entomopathogenic Fungus Verticillium hemipterigenum.</title>
        <authorList>
            <person name="Horn F."/>
            <person name="Habel A."/>
            <person name="Scharf D.H."/>
            <person name="Dworschak J."/>
            <person name="Brakhage A.A."/>
            <person name="Guthke R."/>
            <person name="Hertweck C."/>
            <person name="Linde J."/>
        </authorList>
    </citation>
    <scope>NUCLEOTIDE SEQUENCE [LARGE SCALE GENOMIC DNA]</scope>
</reference>
<evidence type="ECO:0000313" key="12">
    <source>
        <dbReference type="EMBL" id="CEJ93195.1"/>
    </source>
</evidence>
<dbReference type="GO" id="GO:0006281">
    <property type="term" value="P:DNA repair"/>
    <property type="evidence" value="ECO:0007669"/>
    <property type="project" value="UniProtKB-KW"/>
</dbReference>
<feature type="compositionally biased region" description="Low complexity" evidence="9">
    <location>
        <begin position="152"/>
        <end position="176"/>
    </location>
</feature>
<evidence type="ECO:0000259" key="11">
    <source>
        <dbReference type="PROSITE" id="PS51204"/>
    </source>
</evidence>
<dbReference type="CDD" id="cd00167">
    <property type="entry name" value="SANT"/>
    <property type="match status" value="1"/>
</dbReference>
<accession>A0A0A1TNX3</accession>
<evidence type="ECO:0000256" key="2">
    <source>
        <dbReference type="ARBA" id="ARBA00008913"/>
    </source>
</evidence>
<dbReference type="SMART" id="SM00717">
    <property type="entry name" value="SANT"/>
    <property type="match status" value="1"/>
</dbReference>
<feature type="compositionally biased region" description="Low complexity" evidence="9">
    <location>
        <begin position="97"/>
        <end position="109"/>
    </location>
</feature>
<gene>
    <name evidence="12" type="ORF">VHEMI08803</name>
</gene>
<dbReference type="EMBL" id="CDHN01000005">
    <property type="protein sequence ID" value="CEJ93195.1"/>
    <property type="molecule type" value="Genomic_DNA"/>
</dbReference>
<feature type="compositionally biased region" description="Low complexity" evidence="9">
    <location>
        <begin position="124"/>
        <end position="143"/>
    </location>
</feature>
<comment type="subcellular location">
    <subcellularLocation>
        <location evidence="1">Nucleus</location>
    </subcellularLocation>
</comment>
<dbReference type="GO" id="GO:0035267">
    <property type="term" value="C:NuA4 histone acetyltransferase complex"/>
    <property type="evidence" value="ECO:0007669"/>
    <property type="project" value="TreeGrafter"/>
</dbReference>
<feature type="compositionally biased region" description="Low complexity" evidence="9">
    <location>
        <begin position="965"/>
        <end position="978"/>
    </location>
</feature>
<evidence type="ECO:0000256" key="8">
    <source>
        <dbReference type="ARBA" id="ARBA00029670"/>
    </source>
</evidence>
<evidence type="ECO:0000256" key="6">
    <source>
        <dbReference type="ARBA" id="ARBA00023242"/>
    </source>
</evidence>
<keyword evidence="3" id="KW-0227">DNA damage</keyword>
<feature type="region of interest" description="Disordered" evidence="9">
    <location>
        <begin position="960"/>
        <end position="997"/>
    </location>
</feature>
<keyword evidence="4" id="KW-0156">Chromatin regulator</keyword>
<feature type="compositionally biased region" description="Low complexity" evidence="9">
    <location>
        <begin position="1243"/>
        <end position="1263"/>
    </location>
</feature>
<evidence type="ECO:0000256" key="9">
    <source>
        <dbReference type="SAM" id="MobiDB-lite"/>
    </source>
</evidence>
<feature type="region of interest" description="Disordered" evidence="9">
    <location>
        <begin position="915"/>
        <end position="944"/>
    </location>
</feature>
<dbReference type="SMART" id="SM00573">
    <property type="entry name" value="HSA"/>
    <property type="match status" value="1"/>
</dbReference>
<comment type="similarity">
    <text evidence="2">Belongs to the EAF1 family.</text>
</comment>
<feature type="region of interest" description="Disordered" evidence="9">
    <location>
        <begin position="1243"/>
        <end position="1271"/>
    </location>
</feature>
<dbReference type="OrthoDB" id="5364245at2759"/>
<feature type="region of interest" description="Disordered" evidence="9">
    <location>
        <begin position="97"/>
        <end position="475"/>
    </location>
</feature>
<dbReference type="InterPro" id="IPR014012">
    <property type="entry name" value="HSA_dom"/>
</dbReference>
<comment type="function">
    <text evidence="7">Component of the NuA4 histone acetyltransferase complex which is involved in transcriptional activation of selected genes principally by acetylation of nucleosomal histone H4 and H2A. The NuA4 complex is also involved in DNA repair.</text>
</comment>
<dbReference type="GO" id="GO:0005634">
    <property type="term" value="C:nucleus"/>
    <property type="evidence" value="ECO:0007669"/>
    <property type="project" value="UniProtKB-SubCell"/>
</dbReference>
<dbReference type="SUPFAM" id="SSF46689">
    <property type="entry name" value="Homeodomain-like"/>
    <property type="match status" value="1"/>
</dbReference>
<feature type="compositionally biased region" description="Low complexity" evidence="9">
    <location>
        <begin position="427"/>
        <end position="438"/>
    </location>
</feature>
<sequence length="1395" mass="150117">MTEVGHAEITRLLQSKRNECSAILTSRKRKLRELFAVATQIEPLPQDALDKPSVTAAEWQFLQANDIQQGRILNEQLIPTRPALSVQGLKRSLAAATGAAGPSSASAPPAKKPHLQPTPAHLATGPSSVSSSASTPGSGSTTPITRRPGPATPTLLPQTNTQTAAAAASPKPLSPQVSLPPGSSKPSPTDTTRPPLHVKNANARPGEESLTVKLPQDGARQTDAASSPGSTAPSATTPAVHEVSANTSPDHEGSQFVVDTSDKPALKAAQDAADVKETEASASAEDQLLQESIRSENESKVVAGSGANKSSPSVSTANKVEVADSQDEMDVDSVAPTTTNNTTTTTTNNTTSSSDRNTSSKPPIPTSHTTTLSTSKDSAAVPERAVTRVSSGAMRLKSVNEIVGGTSRHPKTTDKTNGTKRPKDQLTPSASTPQSPASKANPKDKSRSNQMPTVLFGKQPKRVDDKSVVPGGQSKDSYHPFDDYYTPLFIQNFTGATNWMQPIEKVLFHANKTLATTDANLAIQDHQACKVLRRVYHLQQHDKWSLRQPKRCPEPTRPTSQWDVLIQEMKWMRTDFREERKWKMTVARNLAYSCAEWHASTPEERKLMQVAAVIPPIGKAEASQEDVKMAGTEDETADDHPTPDLMSSGDGESLPNEDEIAETFVETVAPSAIFSLHDDDVVFGLRKTQASEELLEELPLFGAPLKIPHSDPTDLEFDPDAHWRRPALPISKYVEGEMKITSRGPPRRRGRFDHQNEESDDEGDSTFAADHVSMRAVLPASDNDVALFNPESKAIRDRLHAGHQFRPPSEYPMPTQGFYEWRSSSQWTVTEDDELRSLVREYSYNWSLISNMLCTKSLFQSGPERRTPWECFERWINLEGLPADMQRTQYFKTYNGRIEAAQRVIAHQNQVAAQQAQQASTAGNVVTPLRRRPSTPVRVERRKNQKHLTLIDAMRRLAKKREANAQKAQHNAQQNAAKKVNEAIPQRPTKTPRDYSLLRWERDQALAEKMAQYAQRQEAQRRAALQARAAQNGQLAAAAAAAGGNSNGLPQANAAMQAGNAAAVAAAAAAAGRPVANQLAAAAAVAAAAGQVRPRVPMQNGANGAIVAGAAGQVNGAMLPPGQQIKGIPQAQLQAAMASQQQRLAAMAAQSAANGQTDPNLMLRAQRMAEQQRAAVMQQHAQAMAQQQQQQQQQGGASSPGQQPQSSPPLRNGVVANGVAQQNFAGNANMMAANFASMQAQQQAQQQAAQQQQANGAHMANGASPAPRMATQVPPGILLQLNQLDAQIRAKHPNMTPEQSRALAAEQLTRVMQQQRAMNSAAGSTGIANSIAATSSPQQYAALLRQQQQQQAAAQQQAQQNQQMQRVASAQAQQQAAAQAAAAARQASSTPASDK</sequence>
<dbReference type="PANTHER" id="PTHR46459">
    <property type="entry name" value="E1A-BINDING PROTEIN P400-RELATED"/>
    <property type="match status" value="1"/>
</dbReference>
<dbReference type="InterPro" id="IPR001005">
    <property type="entry name" value="SANT/Myb"/>
</dbReference>
<protein>
    <recommendedName>
        <fullName evidence="8">Vacuolar import and degradation protein 21</fullName>
    </recommendedName>
</protein>
<dbReference type="PROSITE" id="PS50090">
    <property type="entry name" value="MYB_LIKE"/>
    <property type="match status" value="1"/>
</dbReference>
<feature type="compositionally biased region" description="Polar residues" evidence="9">
    <location>
        <begin position="307"/>
        <end position="318"/>
    </location>
</feature>
<evidence type="ECO:0000259" key="10">
    <source>
        <dbReference type="PROSITE" id="PS50090"/>
    </source>
</evidence>
<dbReference type="Pfam" id="PF07529">
    <property type="entry name" value="HSA"/>
    <property type="match status" value="1"/>
</dbReference>
<dbReference type="Proteomes" id="UP000039046">
    <property type="component" value="Unassembled WGS sequence"/>
</dbReference>
<dbReference type="Gene3D" id="1.10.10.60">
    <property type="entry name" value="Homeodomain-like"/>
    <property type="match status" value="1"/>
</dbReference>